<protein>
    <submittedName>
        <fullName evidence="2">DUF2752 domain-containing protein</fullName>
    </submittedName>
</protein>
<sequence>MEEYMLPCITKQIFHFPCPGCGVQRAFLMLIQADFKEAFLMYPAIYPLVLFALLIFINYLKPFKEYSKTVSYVASISVFSVLISYGIKIFH</sequence>
<feature type="transmembrane region" description="Helical" evidence="1">
    <location>
        <begin position="72"/>
        <end position="90"/>
    </location>
</feature>
<feature type="transmembrane region" description="Helical" evidence="1">
    <location>
        <begin position="39"/>
        <end position="60"/>
    </location>
</feature>
<keyword evidence="1" id="KW-0812">Transmembrane</keyword>
<dbReference type="RefSeq" id="WP_308864146.1">
    <property type="nucleotide sequence ID" value="NZ_JAVHUL010000016.1"/>
</dbReference>
<evidence type="ECO:0000256" key="1">
    <source>
        <dbReference type="SAM" id="Phobius"/>
    </source>
</evidence>
<keyword evidence="1" id="KW-0472">Membrane</keyword>
<accession>A0ABU1A1B6</accession>
<gene>
    <name evidence="2" type="ORF">RBU60_07495</name>
</gene>
<keyword evidence="3" id="KW-1185">Reference proteome</keyword>
<evidence type="ECO:0000313" key="2">
    <source>
        <dbReference type="EMBL" id="MDQ7917414.1"/>
    </source>
</evidence>
<dbReference type="Pfam" id="PF10825">
    <property type="entry name" value="DUF2752"/>
    <property type="match status" value="1"/>
</dbReference>
<dbReference type="EMBL" id="JAVHUL010000016">
    <property type="protein sequence ID" value="MDQ7917414.1"/>
    <property type="molecule type" value="Genomic_DNA"/>
</dbReference>
<organism evidence="2 3">
    <name type="scientific">Mesonia profundi</name>
    <dbReference type="NCBI Taxonomy" id="3070998"/>
    <lineage>
        <taxon>Bacteria</taxon>
        <taxon>Pseudomonadati</taxon>
        <taxon>Bacteroidota</taxon>
        <taxon>Flavobacteriia</taxon>
        <taxon>Flavobacteriales</taxon>
        <taxon>Flavobacteriaceae</taxon>
        <taxon>Mesonia</taxon>
    </lineage>
</organism>
<reference evidence="2 3" key="1">
    <citation type="submission" date="2023-08" db="EMBL/GenBank/DDBJ databases">
        <title>Mesonia sp. MT50, isolated from deep-sea sediment of the Mariana Trench.</title>
        <authorList>
            <person name="Fu H."/>
        </authorList>
    </citation>
    <scope>NUCLEOTIDE SEQUENCE [LARGE SCALE GENOMIC DNA]</scope>
    <source>
        <strain evidence="2 3">MT50</strain>
    </source>
</reference>
<evidence type="ECO:0000313" key="3">
    <source>
        <dbReference type="Proteomes" id="UP001230915"/>
    </source>
</evidence>
<dbReference type="Proteomes" id="UP001230915">
    <property type="component" value="Unassembled WGS sequence"/>
</dbReference>
<name>A0ABU1A1B6_9FLAO</name>
<keyword evidence="1" id="KW-1133">Transmembrane helix</keyword>
<proteinExistence type="predicted"/>
<comment type="caution">
    <text evidence="2">The sequence shown here is derived from an EMBL/GenBank/DDBJ whole genome shotgun (WGS) entry which is preliminary data.</text>
</comment>
<dbReference type="InterPro" id="IPR021215">
    <property type="entry name" value="DUF2752"/>
</dbReference>